<organism evidence="2 3">
    <name type="scientific">Apatococcus fuscideae</name>
    <dbReference type="NCBI Taxonomy" id="2026836"/>
    <lineage>
        <taxon>Eukaryota</taxon>
        <taxon>Viridiplantae</taxon>
        <taxon>Chlorophyta</taxon>
        <taxon>core chlorophytes</taxon>
        <taxon>Trebouxiophyceae</taxon>
        <taxon>Chlorellales</taxon>
        <taxon>Chlorellaceae</taxon>
        <taxon>Apatococcus</taxon>
    </lineage>
</organism>
<dbReference type="PANTHER" id="PTHR22778:SF51">
    <property type="entry name" value="DIHYDROFOLATE REDUCTASE"/>
    <property type="match status" value="1"/>
</dbReference>
<dbReference type="Pfam" id="PF03959">
    <property type="entry name" value="FSH1"/>
    <property type="match status" value="1"/>
</dbReference>
<evidence type="ECO:0000259" key="1">
    <source>
        <dbReference type="Pfam" id="PF03959"/>
    </source>
</evidence>
<gene>
    <name evidence="2" type="ORF">WJX84_007479</name>
</gene>
<protein>
    <recommendedName>
        <fullName evidence="1">Serine hydrolase domain-containing protein</fullName>
    </recommendedName>
</protein>
<dbReference type="Proteomes" id="UP001485043">
    <property type="component" value="Unassembled WGS sequence"/>
</dbReference>
<accession>A0AAW1TAK9</accession>
<dbReference type="Gene3D" id="3.40.50.1820">
    <property type="entry name" value="alpha/beta hydrolase"/>
    <property type="match status" value="1"/>
</dbReference>
<dbReference type="AlphaFoldDB" id="A0AAW1TAK9"/>
<proteinExistence type="predicted"/>
<dbReference type="SUPFAM" id="SSF53474">
    <property type="entry name" value="alpha/beta-Hydrolases"/>
    <property type="match status" value="1"/>
</dbReference>
<dbReference type="EMBL" id="JALJOV010000213">
    <property type="protein sequence ID" value="KAK9865839.1"/>
    <property type="molecule type" value="Genomic_DNA"/>
</dbReference>
<name>A0AAW1TAK9_9CHLO</name>
<evidence type="ECO:0000313" key="3">
    <source>
        <dbReference type="Proteomes" id="UP001485043"/>
    </source>
</evidence>
<dbReference type="InterPro" id="IPR005645">
    <property type="entry name" value="FSH-like_dom"/>
</dbReference>
<reference evidence="2 3" key="1">
    <citation type="journal article" date="2024" name="Nat. Commun.">
        <title>Phylogenomics reveals the evolutionary origins of lichenization in chlorophyte algae.</title>
        <authorList>
            <person name="Puginier C."/>
            <person name="Libourel C."/>
            <person name="Otte J."/>
            <person name="Skaloud P."/>
            <person name="Haon M."/>
            <person name="Grisel S."/>
            <person name="Petersen M."/>
            <person name="Berrin J.G."/>
            <person name="Delaux P.M."/>
            <person name="Dal Grande F."/>
            <person name="Keller J."/>
        </authorList>
    </citation>
    <scope>NUCLEOTIDE SEQUENCE [LARGE SCALE GENOMIC DNA]</scope>
    <source>
        <strain evidence="2 3">SAG 2523</strain>
    </source>
</reference>
<dbReference type="PANTHER" id="PTHR22778">
    <property type="entry name" value="OVARIAN CANCER GENE-2 PROTEIN-RELATED"/>
    <property type="match status" value="1"/>
</dbReference>
<sequence>MAKQPRILALHSFRTSDRIFQDQFLISGLDKSLKDVWEPVFLQAPMPASGPPPPDVSSFFPGPYFEWWNMEKDAEGRPQYQRWRESLAAVERCFQESGPFDGVMGFSQGSIFASFLVAAQEHGLILQQFPRLRFCVLFAGAKAGDPELAAAYAEPISTPSVHIIGDTDFMQKASNNLLEAFVEPQVIRHPRGHLIPALKGAELQAFRDFLKGQMGAAESSL</sequence>
<feature type="domain" description="Serine hydrolase" evidence="1">
    <location>
        <begin position="1"/>
        <end position="200"/>
    </location>
</feature>
<keyword evidence="3" id="KW-1185">Reference proteome</keyword>
<dbReference type="InterPro" id="IPR029058">
    <property type="entry name" value="AB_hydrolase_fold"/>
</dbReference>
<comment type="caution">
    <text evidence="2">The sequence shown here is derived from an EMBL/GenBank/DDBJ whole genome shotgun (WGS) entry which is preliminary data.</text>
</comment>
<evidence type="ECO:0000313" key="2">
    <source>
        <dbReference type="EMBL" id="KAK9865839.1"/>
    </source>
</evidence>